<dbReference type="AlphaFoldDB" id="A0A8C0D381"/>
<dbReference type="Ensembl" id="ENSBMST00010016531.1">
    <property type="protein sequence ID" value="ENSBMSP00010014929.1"/>
    <property type="gene ID" value="ENSBMSG00010010878.1"/>
</dbReference>
<dbReference type="GeneTree" id="ENSGT00970000197687"/>
<sequence length="73" mass="8312">MGNCIPRQSRKVLNQMSLCLMSYSCMFVSSVMVLIIYNPLFAFIDFLQSISQHSHFPQATVQGLAPWEILMTP</sequence>
<organism evidence="2">
    <name type="scientific">Balaenoptera musculus</name>
    <name type="common">Blue whale</name>
    <dbReference type="NCBI Taxonomy" id="9771"/>
    <lineage>
        <taxon>Eukaryota</taxon>
        <taxon>Metazoa</taxon>
        <taxon>Chordata</taxon>
        <taxon>Craniata</taxon>
        <taxon>Vertebrata</taxon>
        <taxon>Euteleostomi</taxon>
        <taxon>Mammalia</taxon>
        <taxon>Eutheria</taxon>
        <taxon>Laurasiatheria</taxon>
        <taxon>Artiodactyla</taxon>
        <taxon>Whippomorpha</taxon>
        <taxon>Cetacea</taxon>
        <taxon>Mysticeti</taxon>
        <taxon>Balaenopteridae</taxon>
        <taxon>Balaenoptera</taxon>
    </lineage>
</organism>
<proteinExistence type="predicted"/>
<accession>A0A8C0D381</accession>
<keyword evidence="1" id="KW-0812">Transmembrane</keyword>
<evidence type="ECO:0000313" key="2">
    <source>
        <dbReference type="Ensembl" id="ENSBMSP00010014929.1"/>
    </source>
</evidence>
<name>A0A8C0D381_BALMU</name>
<keyword evidence="1" id="KW-0472">Membrane</keyword>
<feature type="transmembrane region" description="Helical" evidence="1">
    <location>
        <begin position="12"/>
        <end position="37"/>
    </location>
</feature>
<evidence type="ECO:0000256" key="1">
    <source>
        <dbReference type="SAM" id="Phobius"/>
    </source>
</evidence>
<protein>
    <submittedName>
        <fullName evidence="2">Uncharacterized protein</fullName>
    </submittedName>
</protein>
<keyword evidence="1" id="KW-1133">Transmembrane helix</keyword>
<dbReference type="PROSITE" id="PS51257">
    <property type="entry name" value="PROKAR_LIPOPROTEIN"/>
    <property type="match status" value="1"/>
</dbReference>
<reference evidence="2" key="1">
    <citation type="submission" date="2023-09" db="UniProtKB">
        <authorList>
            <consortium name="Ensembl"/>
        </authorList>
    </citation>
    <scope>IDENTIFICATION</scope>
</reference>